<organism evidence="2 3">
    <name type="scientific">Arcticibacter pallidicorallinus</name>
    <dbReference type="NCBI Taxonomy" id="1259464"/>
    <lineage>
        <taxon>Bacteria</taxon>
        <taxon>Pseudomonadati</taxon>
        <taxon>Bacteroidota</taxon>
        <taxon>Sphingobacteriia</taxon>
        <taxon>Sphingobacteriales</taxon>
        <taxon>Sphingobacteriaceae</taxon>
        <taxon>Arcticibacter</taxon>
    </lineage>
</organism>
<sequence length="492" mass="56982">MTLSFFQHQWKAFWRSKNTGKSVAVRVVMAFLTLYLFLNIVFVAFFLDRILDELFPSETVISAFNGILLYYFLMDILTRFQLQELPTLSVRPYLTLPVTRRQIVNYLSVCSLWTPFNIAPLLLTLPFLLKQVLPFHGAAIFFGYLVSIIALTLFNHFFSLWFKRKVNINSWFLLGFVVIVVLLALLDFHWEVISFSDISRSIFNGIYTMPLLCVVPSILATVIFLVNYNFLKNNLYLDELRSDHSGEKSSTDIAFLNKFGIAGQLAALELKLIMRNKRPGSSLKICGLMMFYGLLIYTNPAYGTGYGWKIFVGMFMTGIFIINYGQFMFSWQSSHFDGIMAQKVKAEDFLRSKFILFYCFSAVAYILTIPYVYFGWEVLLIHSVMFLWNIGINTLIVLYFATRNYKRIDLSKGSSFNWEGVGASQWILSIPLIFLPYVIFLPFSLFGLQMWGILLIALSSVALLITRNYWLDLLVQEFNEKRYTIAEGFRNE</sequence>
<dbReference type="InterPro" id="IPR043742">
    <property type="entry name" value="DUF5687"/>
</dbReference>
<keyword evidence="1" id="KW-0472">Membrane</keyword>
<reference evidence="2 3" key="1">
    <citation type="submission" date="2018-03" db="EMBL/GenBank/DDBJ databases">
        <title>Genomic Encyclopedia of Type Strains, Phase III (KMG-III): the genomes of soil and plant-associated and newly described type strains.</title>
        <authorList>
            <person name="Whitman W."/>
        </authorList>
    </citation>
    <scope>NUCLEOTIDE SEQUENCE [LARGE SCALE GENOMIC DNA]</scope>
    <source>
        <strain evidence="2 3">CGMCC 1.9313</strain>
    </source>
</reference>
<feature type="transmembrane region" description="Helical" evidence="1">
    <location>
        <begin position="166"/>
        <end position="186"/>
    </location>
</feature>
<dbReference type="EMBL" id="PVTH01000003">
    <property type="protein sequence ID" value="PRY53955.1"/>
    <property type="molecule type" value="Genomic_DNA"/>
</dbReference>
<feature type="transmembrane region" description="Helical" evidence="1">
    <location>
        <begin position="310"/>
        <end position="333"/>
    </location>
</feature>
<accession>A0A2T0U7R3</accession>
<keyword evidence="1" id="KW-1133">Transmembrane helix</keyword>
<feature type="transmembrane region" description="Helical" evidence="1">
    <location>
        <begin position="59"/>
        <end position="82"/>
    </location>
</feature>
<feature type="transmembrane region" description="Helical" evidence="1">
    <location>
        <begin position="421"/>
        <end position="440"/>
    </location>
</feature>
<name>A0A2T0U7R3_9SPHI</name>
<dbReference type="RefSeq" id="WP_106292529.1">
    <property type="nucleotide sequence ID" value="NZ_PVTH01000003.1"/>
</dbReference>
<comment type="caution">
    <text evidence="2">The sequence shown here is derived from an EMBL/GenBank/DDBJ whole genome shotgun (WGS) entry which is preliminary data.</text>
</comment>
<evidence type="ECO:0000256" key="1">
    <source>
        <dbReference type="SAM" id="Phobius"/>
    </source>
</evidence>
<evidence type="ECO:0000313" key="2">
    <source>
        <dbReference type="EMBL" id="PRY53955.1"/>
    </source>
</evidence>
<feature type="transmembrane region" description="Helical" evidence="1">
    <location>
        <begin position="103"/>
        <end position="129"/>
    </location>
</feature>
<evidence type="ECO:0000313" key="3">
    <source>
        <dbReference type="Proteomes" id="UP000238034"/>
    </source>
</evidence>
<dbReference type="Proteomes" id="UP000238034">
    <property type="component" value="Unassembled WGS sequence"/>
</dbReference>
<evidence type="ECO:0008006" key="4">
    <source>
        <dbReference type="Google" id="ProtNLM"/>
    </source>
</evidence>
<keyword evidence="3" id="KW-1185">Reference proteome</keyword>
<feature type="transmembrane region" description="Helical" evidence="1">
    <location>
        <begin position="206"/>
        <end position="231"/>
    </location>
</feature>
<feature type="transmembrane region" description="Helical" evidence="1">
    <location>
        <begin position="281"/>
        <end position="298"/>
    </location>
</feature>
<feature type="transmembrane region" description="Helical" evidence="1">
    <location>
        <begin position="446"/>
        <end position="465"/>
    </location>
</feature>
<feature type="transmembrane region" description="Helical" evidence="1">
    <location>
        <begin position="23"/>
        <end position="47"/>
    </location>
</feature>
<feature type="transmembrane region" description="Helical" evidence="1">
    <location>
        <begin position="135"/>
        <end position="154"/>
    </location>
</feature>
<dbReference type="AlphaFoldDB" id="A0A2T0U7R3"/>
<proteinExistence type="predicted"/>
<keyword evidence="1" id="KW-0812">Transmembrane</keyword>
<gene>
    <name evidence="2" type="ORF">B0I27_103428</name>
</gene>
<feature type="transmembrane region" description="Helical" evidence="1">
    <location>
        <begin position="354"/>
        <end position="373"/>
    </location>
</feature>
<feature type="transmembrane region" description="Helical" evidence="1">
    <location>
        <begin position="379"/>
        <end position="401"/>
    </location>
</feature>
<protein>
    <recommendedName>
        <fullName evidence="4">ABC-2 type transport system permease protein</fullName>
    </recommendedName>
</protein>
<dbReference type="OrthoDB" id="1014144at2"/>
<dbReference type="Pfam" id="PF18940">
    <property type="entry name" value="DUF5687"/>
    <property type="match status" value="1"/>
</dbReference>